<evidence type="ECO:0000256" key="3">
    <source>
        <dbReference type="ARBA" id="ARBA00023239"/>
    </source>
</evidence>
<dbReference type="RefSeq" id="WP_189892472.1">
    <property type="nucleotide sequence ID" value="NZ_BMVN01000034.1"/>
</dbReference>
<gene>
    <name evidence="5" type="primary">garL</name>
    <name evidence="5" type="ORF">GCM10010345_68610</name>
</gene>
<dbReference type="Proteomes" id="UP000653644">
    <property type="component" value="Unassembled WGS sequence"/>
</dbReference>
<feature type="domain" description="HpcH/HpaI aldolase/citrate lyase" evidence="4">
    <location>
        <begin position="29"/>
        <end position="252"/>
    </location>
</feature>
<dbReference type="PANTHER" id="PTHR30502">
    <property type="entry name" value="2-KETO-3-DEOXY-L-RHAMNONATE ALDOLASE"/>
    <property type="match status" value="1"/>
</dbReference>
<comment type="caution">
    <text evidence="5">The sequence shown here is derived from an EMBL/GenBank/DDBJ whole genome shotgun (WGS) entry which is preliminary data.</text>
</comment>
<reference evidence="6" key="1">
    <citation type="journal article" date="2019" name="Int. J. Syst. Evol. Microbiol.">
        <title>The Global Catalogue of Microorganisms (GCM) 10K type strain sequencing project: providing services to taxonomists for standard genome sequencing and annotation.</title>
        <authorList>
            <consortium name="The Broad Institute Genomics Platform"/>
            <consortium name="The Broad Institute Genome Sequencing Center for Infectious Disease"/>
            <person name="Wu L."/>
            <person name="Ma J."/>
        </authorList>
    </citation>
    <scope>NUCLEOTIDE SEQUENCE [LARGE SCALE GENOMIC DNA]</scope>
    <source>
        <strain evidence="6">JCM 4733</strain>
    </source>
</reference>
<dbReference type="PANTHER" id="PTHR30502:SF0">
    <property type="entry name" value="PHOSPHOENOLPYRUVATE CARBOXYLASE FAMILY PROTEIN"/>
    <property type="match status" value="1"/>
</dbReference>
<keyword evidence="2" id="KW-0479">Metal-binding</keyword>
<sequence>MTTDPRGRLPRHDEWTGLLRPADERPALGIFLVTANSMLTELCGTLPLDWVVLDMEASPMTKRDALHMLQALNGSGCAPIIRVPFLDHHAIEHALDVGAAGVMVPKVDNARDAAVAASACRFPPEGSRGLNPVRASGYFEDVPGYVDSSNKTTVCMVQIESATAVGNAGEIAATAGVDVLFIGTGDLALSLGQPCVLTGPALDEARAAVLTAARTYGKRAGIFAYSLEAARQYIDEGFDIIAFGNEVKLLREALLGGLAVLRDARV</sequence>
<dbReference type="InterPro" id="IPR040442">
    <property type="entry name" value="Pyrv_kinase-like_dom_sf"/>
</dbReference>
<dbReference type="Gene3D" id="3.20.20.60">
    <property type="entry name" value="Phosphoenolpyruvate-binding domains"/>
    <property type="match status" value="1"/>
</dbReference>
<protein>
    <submittedName>
        <fullName evidence="5">5-keto-4-deoxy-D-glucarate aldolase</fullName>
    </submittedName>
</protein>
<dbReference type="InterPro" id="IPR015813">
    <property type="entry name" value="Pyrv/PenolPyrv_kinase-like_dom"/>
</dbReference>
<keyword evidence="3" id="KW-0456">Lyase</keyword>
<evidence type="ECO:0000313" key="6">
    <source>
        <dbReference type="Proteomes" id="UP000653644"/>
    </source>
</evidence>
<keyword evidence="6" id="KW-1185">Reference proteome</keyword>
<accession>A0ABQ3D2D7</accession>
<comment type="similarity">
    <text evidence="1">Belongs to the HpcH/HpaI aldolase family.</text>
</comment>
<dbReference type="InterPro" id="IPR050251">
    <property type="entry name" value="HpcH-HpaI_aldolase"/>
</dbReference>
<proteinExistence type="inferred from homology"/>
<dbReference type="InterPro" id="IPR005000">
    <property type="entry name" value="Aldolase/citrate-lyase_domain"/>
</dbReference>
<dbReference type="SUPFAM" id="SSF51621">
    <property type="entry name" value="Phosphoenolpyruvate/pyruvate domain"/>
    <property type="match status" value="1"/>
</dbReference>
<organism evidence="5 6">
    <name type="scientific">Streptomyces canarius</name>
    <dbReference type="NCBI Taxonomy" id="285453"/>
    <lineage>
        <taxon>Bacteria</taxon>
        <taxon>Bacillati</taxon>
        <taxon>Actinomycetota</taxon>
        <taxon>Actinomycetes</taxon>
        <taxon>Kitasatosporales</taxon>
        <taxon>Streptomycetaceae</taxon>
        <taxon>Streptomyces</taxon>
    </lineage>
</organism>
<evidence type="ECO:0000259" key="4">
    <source>
        <dbReference type="Pfam" id="PF03328"/>
    </source>
</evidence>
<evidence type="ECO:0000256" key="2">
    <source>
        <dbReference type="ARBA" id="ARBA00022723"/>
    </source>
</evidence>
<evidence type="ECO:0000256" key="1">
    <source>
        <dbReference type="ARBA" id="ARBA00005568"/>
    </source>
</evidence>
<name>A0ABQ3D2D7_9ACTN</name>
<dbReference type="Pfam" id="PF03328">
    <property type="entry name" value="HpcH_HpaI"/>
    <property type="match status" value="1"/>
</dbReference>
<evidence type="ECO:0000313" key="5">
    <source>
        <dbReference type="EMBL" id="GHA54271.1"/>
    </source>
</evidence>
<dbReference type="EMBL" id="BMVN01000034">
    <property type="protein sequence ID" value="GHA54271.1"/>
    <property type="molecule type" value="Genomic_DNA"/>
</dbReference>